<keyword evidence="4" id="KW-1185">Reference proteome</keyword>
<dbReference type="SUPFAM" id="SSF52047">
    <property type="entry name" value="RNI-like"/>
    <property type="match status" value="1"/>
</dbReference>
<dbReference type="GO" id="GO:0006952">
    <property type="term" value="P:defense response"/>
    <property type="evidence" value="ECO:0007669"/>
    <property type="project" value="InterPro"/>
</dbReference>
<dbReference type="PANTHER" id="PTHR11017:SF259">
    <property type="entry name" value="ADP-RIBOSYL CYCLASE_CYCLIC ADP-RIBOSE HYDROLASE"/>
    <property type="match status" value="1"/>
</dbReference>
<dbReference type="EMBL" id="CP144693">
    <property type="protein sequence ID" value="WVZ01073.1"/>
    <property type="molecule type" value="Genomic_DNA"/>
</dbReference>
<dbReference type="InterPro" id="IPR036390">
    <property type="entry name" value="WH_DNA-bd_sf"/>
</dbReference>
<reference evidence="3 4" key="1">
    <citation type="journal article" date="2023" name="Life. Sci Alliance">
        <title>Evolutionary insights into 3D genome organization and epigenetic landscape of Vigna mungo.</title>
        <authorList>
            <person name="Junaid A."/>
            <person name="Singh B."/>
            <person name="Bhatia S."/>
        </authorList>
    </citation>
    <scope>NUCLEOTIDE SEQUENCE [LARGE SCALE GENOMIC DNA]</scope>
    <source>
        <strain evidence="3">Urdbean</strain>
    </source>
</reference>
<dbReference type="AlphaFoldDB" id="A0AAQ3N0U8"/>
<evidence type="ECO:0000313" key="3">
    <source>
        <dbReference type="EMBL" id="WVZ01073.1"/>
    </source>
</evidence>
<feature type="domain" description="Disease resistance protein Roq1-like winged-helix" evidence="2">
    <location>
        <begin position="12"/>
        <end position="82"/>
    </location>
</feature>
<dbReference type="Proteomes" id="UP001374535">
    <property type="component" value="Chromosome 8"/>
</dbReference>
<sequence length="319" mass="37026">MDTLRISYIQLEEKYKQTFLDIACFFNSYDEEYVKEILNFRGFHPEDSIQVLIDKSLITRGFLGSIHMHSLLVDLGRCIVRERLPNLKRLDLSYCKSLIEMPDVAEAQNLEWIILIGCVQLQKLNPSIGSLRKLVLLDLRNCIKLLIILSNTILGLNSLKYLDATHHHATHPWGVPGSIIPGSQIPSLFNNEFVNVDIQYLDKETLIIDPRSVPHDNNFIGVLCCLIFRLDNEQIPMDFRTDHMWLHYEDVSTNVGAFDRFCLNRIKKLLGYDRSSHTVDVKKFQYRWVNEQDLINFKMTQCANLTGRKRKISVIEENG</sequence>
<dbReference type="InterPro" id="IPR032675">
    <property type="entry name" value="LRR_dom_sf"/>
</dbReference>
<evidence type="ECO:0000313" key="4">
    <source>
        <dbReference type="Proteomes" id="UP001374535"/>
    </source>
</evidence>
<dbReference type="PANTHER" id="PTHR11017">
    <property type="entry name" value="LEUCINE-RICH REPEAT-CONTAINING PROTEIN"/>
    <property type="match status" value="1"/>
</dbReference>
<dbReference type="InterPro" id="IPR044974">
    <property type="entry name" value="Disease_R_plants"/>
</dbReference>
<proteinExistence type="predicted"/>
<evidence type="ECO:0000259" key="2">
    <source>
        <dbReference type="Pfam" id="PF23282"/>
    </source>
</evidence>
<dbReference type="SUPFAM" id="SSF46785">
    <property type="entry name" value="Winged helix' DNA-binding domain"/>
    <property type="match status" value="1"/>
</dbReference>
<dbReference type="Pfam" id="PF23282">
    <property type="entry name" value="WHD_ROQ1"/>
    <property type="match status" value="1"/>
</dbReference>
<dbReference type="Gene3D" id="3.80.10.10">
    <property type="entry name" value="Ribonuclease Inhibitor"/>
    <property type="match status" value="1"/>
</dbReference>
<evidence type="ECO:0000256" key="1">
    <source>
        <dbReference type="ARBA" id="ARBA00022737"/>
    </source>
</evidence>
<name>A0AAQ3N0U8_VIGMU</name>
<keyword evidence="1" id="KW-0677">Repeat</keyword>
<dbReference type="InterPro" id="IPR058192">
    <property type="entry name" value="WHD_ROQ1-like"/>
</dbReference>
<organism evidence="3 4">
    <name type="scientific">Vigna mungo</name>
    <name type="common">Black gram</name>
    <name type="synonym">Phaseolus mungo</name>
    <dbReference type="NCBI Taxonomy" id="3915"/>
    <lineage>
        <taxon>Eukaryota</taxon>
        <taxon>Viridiplantae</taxon>
        <taxon>Streptophyta</taxon>
        <taxon>Embryophyta</taxon>
        <taxon>Tracheophyta</taxon>
        <taxon>Spermatophyta</taxon>
        <taxon>Magnoliopsida</taxon>
        <taxon>eudicotyledons</taxon>
        <taxon>Gunneridae</taxon>
        <taxon>Pentapetalae</taxon>
        <taxon>rosids</taxon>
        <taxon>fabids</taxon>
        <taxon>Fabales</taxon>
        <taxon>Fabaceae</taxon>
        <taxon>Papilionoideae</taxon>
        <taxon>50 kb inversion clade</taxon>
        <taxon>NPAAA clade</taxon>
        <taxon>indigoferoid/millettioid clade</taxon>
        <taxon>Phaseoleae</taxon>
        <taxon>Vigna</taxon>
    </lineage>
</organism>
<protein>
    <recommendedName>
        <fullName evidence="2">Disease resistance protein Roq1-like winged-helix domain-containing protein</fullName>
    </recommendedName>
</protein>
<accession>A0AAQ3N0U8</accession>
<gene>
    <name evidence="3" type="ORF">V8G54_027142</name>
</gene>